<keyword evidence="3" id="KW-0238">DNA-binding</keyword>
<dbReference type="Proteomes" id="UP001061302">
    <property type="component" value="Chromosome"/>
</dbReference>
<proteinExistence type="inferred from homology"/>
<keyword evidence="7" id="KW-1185">Reference proteome</keyword>
<dbReference type="Pfam" id="PF03466">
    <property type="entry name" value="LysR_substrate"/>
    <property type="match status" value="1"/>
</dbReference>
<dbReference type="SUPFAM" id="SSF46785">
    <property type="entry name" value="Winged helix' DNA-binding domain"/>
    <property type="match status" value="1"/>
</dbReference>
<dbReference type="SUPFAM" id="SSF53850">
    <property type="entry name" value="Periplasmic binding protein-like II"/>
    <property type="match status" value="1"/>
</dbReference>
<keyword evidence="2" id="KW-0805">Transcription regulation</keyword>
<dbReference type="RefSeq" id="WP_263124908.1">
    <property type="nucleotide sequence ID" value="NZ_CP106753.1"/>
</dbReference>
<dbReference type="Gene3D" id="3.40.190.290">
    <property type="match status" value="1"/>
</dbReference>
<dbReference type="InterPro" id="IPR036388">
    <property type="entry name" value="WH-like_DNA-bd_sf"/>
</dbReference>
<evidence type="ECO:0000256" key="3">
    <source>
        <dbReference type="ARBA" id="ARBA00023125"/>
    </source>
</evidence>
<evidence type="ECO:0000259" key="5">
    <source>
        <dbReference type="PROSITE" id="PS50931"/>
    </source>
</evidence>
<comment type="similarity">
    <text evidence="1">Belongs to the LysR transcriptional regulatory family.</text>
</comment>
<evidence type="ECO:0000256" key="4">
    <source>
        <dbReference type="ARBA" id="ARBA00023163"/>
    </source>
</evidence>
<dbReference type="InterPro" id="IPR036390">
    <property type="entry name" value="WH_DNA-bd_sf"/>
</dbReference>
<dbReference type="PANTHER" id="PTHR30126">
    <property type="entry name" value="HTH-TYPE TRANSCRIPTIONAL REGULATOR"/>
    <property type="match status" value="1"/>
</dbReference>
<keyword evidence="4" id="KW-0804">Transcription</keyword>
<protein>
    <submittedName>
        <fullName evidence="6">LysR family transcriptional regulator</fullName>
    </submittedName>
</protein>
<evidence type="ECO:0000256" key="1">
    <source>
        <dbReference type="ARBA" id="ARBA00009437"/>
    </source>
</evidence>
<dbReference type="PANTHER" id="PTHR30126:SF91">
    <property type="entry name" value="LYSR FAMILY TRANSCRIPTIONAL REGULATOR"/>
    <property type="match status" value="1"/>
</dbReference>
<dbReference type="PROSITE" id="PS50931">
    <property type="entry name" value="HTH_LYSR"/>
    <property type="match status" value="1"/>
</dbReference>
<dbReference type="InterPro" id="IPR005119">
    <property type="entry name" value="LysR_subst-bd"/>
</dbReference>
<sequence length="303" mass="32498">MLDALSLGQIRTFVAIAEAGSFRAAGLRLRRAQSAISHAVAALEAALNVTLFDRSGRRPVLTDAGRALLEDARSVLLRVDFLRARARGLEQSVELELALVADTLFPLSRLCQALQHWRALQPSVQVQLSLEPLGAPLAALLAGHCTMAIMVGEHFHHPHIELEALEPVELVAVVAATHPLAALVRQGAALQTADLADHLQIVQTDPSALSEGRSFGVLSPHTWRVSEQSAKLALIRQGLGWGRLPHWAVATDLAAGCLLPLPVSLYGPEGRSSMRAYLAHRLDQPLGPAALTLRRVLAQAATQ</sequence>
<evidence type="ECO:0000256" key="2">
    <source>
        <dbReference type="ARBA" id="ARBA00023015"/>
    </source>
</evidence>
<evidence type="ECO:0000313" key="7">
    <source>
        <dbReference type="Proteomes" id="UP001061302"/>
    </source>
</evidence>
<evidence type="ECO:0000313" key="6">
    <source>
        <dbReference type="EMBL" id="UXY15497.1"/>
    </source>
</evidence>
<gene>
    <name evidence="6" type="ORF">N8I74_00330</name>
</gene>
<dbReference type="EMBL" id="CP106753">
    <property type="protein sequence ID" value="UXY15497.1"/>
    <property type="molecule type" value="Genomic_DNA"/>
</dbReference>
<reference evidence="6" key="1">
    <citation type="submission" date="2022-10" db="EMBL/GenBank/DDBJ databases">
        <title>Chitiniphilus purpureus sp. nov., a novel chitin-degrading bacterium isolated from crawfish pond sediment.</title>
        <authorList>
            <person name="Li K."/>
        </authorList>
    </citation>
    <scope>NUCLEOTIDE SEQUENCE</scope>
    <source>
        <strain evidence="6">CD1</strain>
    </source>
</reference>
<dbReference type="Pfam" id="PF00126">
    <property type="entry name" value="HTH_1"/>
    <property type="match status" value="1"/>
</dbReference>
<accession>A0ABY6DNA5</accession>
<organism evidence="6 7">
    <name type="scientific">Chitiniphilus purpureus</name>
    <dbReference type="NCBI Taxonomy" id="2981137"/>
    <lineage>
        <taxon>Bacteria</taxon>
        <taxon>Pseudomonadati</taxon>
        <taxon>Pseudomonadota</taxon>
        <taxon>Betaproteobacteria</taxon>
        <taxon>Neisseriales</taxon>
        <taxon>Chitinibacteraceae</taxon>
        <taxon>Chitiniphilus</taxon>
    </lineage>
</organism>
<name>A0ABY6DNA5_9NEIS</name>
<dbReference type="InterPro" id="IPR000847">
    <property type="entry name" value="LysR_HTH_N"/>
</dbReference>
<feature type="domain" description="HTH lysR-type" evidence="5">
    <location>
        <begin position="5"/>
        <end position="62"/>
    </location>
</feature>
<dbReference type="Gene3D" id="1.10.10.10">
    <property type="entry name" value="Winged helix-like DNA-binding domain superfamily/Winged helix DNA-binding domain"/>
    <property type="match status" value="1"/>
</dbReference>